<accession>A2J006</accession>
<evidence type="ECO:0000256" key="6">
    <source>
        <dbReference type="ARBA" id="ARBA00023319"/>
    </source>
</evidence>
<dbReference type="FunFam" id="2.60.40.10:FF:001083">
    <property type="entry name" value="T cell receptor gamma constant 2"/>
    <property type="match status" value="1"/>
</dbReference>
<keyword evidence="2 7" id="KW-0812">Transmembrane</keyword>
<sequence length="166" mass="18986">KRLDADISPKPTIFLPSVAETNLHKTGTYLCLLEKFFPDVIRVYWKEKNGNTILDSQEGDTLKTKGTYMKFSWLTVPERAMGKEHSCIVKHENNKGGADQEIFFPSIKKVATTCWQDKNDVLQFQFTSTSAYYTYLLLLLKSVIYLAIISFSLLRRTSVCGNEKKS</sequence>
<evidence type="ECO:0000313" key="9">
    <source>
        <dbReference type="EMBL" id="AAB71698.1"/>
    </source>
</evidence>
<evidence type="ECO:0000256" key="1">
    <source>
        <dbReference type="ARBA" id="ARBA00004167"/>
    </source>
</evidence>
<dbReference type="AlphaFoldDB" id="A2J006"/>
<keyword evidence="5" id="KW-0675">Receptor</keyword>
<evidence type="ECO:0000256" key="5">
    <source>
        <dbReference type="ARBA" id="ARBA00023170"/>
    </source>
</evidence>
<dbReference type="EMBL" id="AF021335">
    <property type="protein sequence ID" value="AAB71698.1"/>
    <property type="molecule type" value="Genomic_DNA"/>
</dbReference>
<dbReference type="SUPFAM" id="SSF48726">
    <property type="entry name" value="Immunoglobulin"/>
    <property type="match status" value="1"/>
</dbReference>
<dbReference type="InterPro" id="IPR013783">
    <property type="entry name" value="Ig-like_fold"/>
</dbReference>
<keyword evidence="4 7" id="KW-0472">Membrane</keyword>
<name>A2J006_MOUSE</name>
<dbReference type="OMA" id="VITIDWK"/>
<dbReference type="Pfam" id="PF07654">
    <property type="entry name" value="C1-set"/>
    <property type="match status" value="1"/>
</dbReference>
<dbReference type="GO" id="GO:0016020">
    <property type="term" value="C:membrane"/>
    <property type="evidence" value="ECO:0007669"/>
    <property type="project" value="UniProtKB-SubCell"/>
</dbReference>
<dbReference type="Gene3D" id="2.60.40.10">
    <property type="entry name" value="Immunoglobulins"/>
    <property type="match status" value="1"/>
</dbReference>
<organism evidence="9">
    <name type="scientific">Mus musculus</name>
    <name type="common">Mouse</name>
    <dbReference type="NCBI Taxonomy" id="10090"/>
    <lineage>
        <taxon>Eukaryota</taxon>
        <taxon>Metazoa</taxon>
        <taxon>Chordata</taxon>
        <taxon>Craniata</taxon>
        <taxon>Vertebrata</taxon>
        <taxon>Euteleostomi</taxon>
        <taxon>Mammalia</taxon>
        <taxon>Eutheria</taxon>
        <taxon>Euarchontoglires</taxon>
        <taxon>Glires</taxon>
        <taxon>Rodentia</taxon>
        <taxon>Myomorpha</taxon>
        <taxon>Muroidea</taxon>
        <taxon>Muridae</taxon>
        <taxon>Murinae</taxon>
        <taxon>Mus</taxon>
        <taxon>Mus</taxon>
    </lineage>
</organism>
<evidence type="ECO:0000256" key="7">
    <source>
        <dbReference type="SAM" id="Phobius"/>
    </source>
</evidence>
<protein>
    <submittedName>
        <fullName evidence="9">TRGC1S2</fullName>
    </submittedName>
</protein>
<keyword evidence="6" id="KW-0393">Immunoglobulin domain</keyword>
<evidence type="ECO:0000259" key="8">
    <source>
        <dbReference type="PROSITE" id="PS50835"/>
    </source>
</evidence>
<feature type="domain" description="Ig-like" evidence="8">
    <location>
        <begin position="9"/>
        <end position="103"/>
    </location>
</feature>
<evidence type="ECO:0000256" key="3">
    <source>
        <dbReference type="ARBA" id="ARBA00022989"/>
    </source>
</evidence>
<reference evidence="9" key="1">
    <citation type="submission" date="1997-08" db="EMBL/GenBank/DDBJ databases">
        <title>Genomic sequence and evolutionary analysis of the gamma 2 and gamma 4 clusters of the mouse TCR gamma locus.</title>
        <authorList>
            <person name="Parlee M.J."/>
            <person name="Zhou Q."/>
            <person name="Koop B.F."/>
        </authorList>
    </citation>
    <scope>NUCLEOTIDE SEQUENCE</scope>
</reference>
<dbReference type="InterPro" id="IPR007110">
    <property type="entry name" value="Ig-like_dom"/>
</dbReference>
<feature type="transmembrane region" description="Helical" evidence="7">
    <location>
        <begin position="132"/>
        <end position="154"/>
    </location>
</feature>
<keyword evidence="3 7" id="KW-1133">Transmembrane helix</keyword>
<comment type="subcellular location">
    <subcellularLocation>
        <location evidence="1">Membrane</location>
        <topology evidence="1">Single-pass membrane protein</topology>
    </subcellularLocation>
</comment>
<dbReference type="PANTHER" id="PTHR19256">
    <property type="entry name" value="T-CELL RECEPTOR GAMMA CHAIN"/>
    <property type="match status" value="1"/>
</dbReference>
<dbReference type="InterPro" id="IPR036179">
    <property type="entry name" value="Ig-like_dom_sf"/>
</dbReference>
<evidence type="ECO:0000256" key="2">
    <source>
        <dbReference type="ARBA" id="ARBA00022692"/>
    </source>
</evidence>
<feature type="non-terminal residue" evidence="9">
    <location>
        <position position="1"/>
    </location>
</feature>
<dbReference type="PROSITE" id="PS50835">
    <property type="entry name" value="IG_LIKE"/>
    <property type="match status" value="1"/>
</dbReference>
<dbReference type="InterPro" id="IPR003597">
    <property type="entry name" value="Ig_C1-set"/>
</dbReference>
<dbReference type="InterPro" id="IPR051117">
    <property type="entry name" value="TRG_var/const_region"/>
</dbReference>
<proteinExistence type="predicted"/>
<dbReference type="SMART" id="SM00407">
    <property type="entry name" value="IGc1"/>
    <property type="match status" value="1"/>
</dbReference>
<dbReference type="PANTHER" id="PTHR19256:SF65">
    <property type="entry name" value="T CELL RECEPTOR GAMMA CONSTANT 1-RELATED"/>
    <property type="match status" value="1"/>
</dbReference>
<evidence type="ECO:0000256" key="4">
    <source>
        <dbReference type="ARBA" id="ARBA00023136"/>
    </source>
</evidence>